<dbReference type="PROSITE" id="PS51819">
    <property type="entry name" value="VOC"/>
    <property type="match status" value="1"/>
</dbReference>
<proteinExistence type="predicted"/>
<protein>
    <recommendedName>
        <fullName evidence="1">VOC domain-containing protein</fullName>
    </recommendedName>
</protein>
<dbReference type="OrthoDB" id="9793039at2"/>
<dbReference type="EMBL" id="CP014525">
    <property type="protein sequence ID" value="AMW33948.1"/>
    <property type="molecule type" value="Genomic_DNA"/>
</dbReference>
<sequence length="128" mass="13399">MHGYVYWTELITADVKAARDFYGSVFNWSFSEIPTPDGHYWLAFDADDTPVCGFCQAGTAGRPAEAGDLWLSYIAVPDVDLCMAMARQSGGSIAIGPFDMPGVGCLAILKDAAGALLGVIAPSSGAST</sequence>
<dbReference type="PANTHER" id="PTHR33993:SF14">
    <property type="entry name" value="GB|AAF24581.1"/>
    <property type="match status" value="1"/>
</dbReference>
<dbReference type="PANTHER" id="PTHR33993">
    <property type="entry name" value="GLYOXALASE-RELATED"/>
    <property type="match status" value="1"/>
</dbReference>
<dbReference type="InterPro" id="IPR029068">
    <property type="entry name" value="Glyas_Bleomycin-R_OHBP_Dase"/>
</dbReference>
<name>A0A143DCV4_9PROT</name>
<dbReference type="KEGG" id="hjo:AY555_00775"/>
<reference evidence="2 3" key="1">
    <citation type="submission" date="2016-02" db="EMBL/GenBank/DDBJ databases">
        <title>Complete Genome of H5569, the type strain of the newly described species Haematospirillium jordaniae.</title>
        <authorList>
            <person name="Nicholson A.C."/>
            <person name="Humrighouse B.W."/>
            <person name="Loparov V."/>
            <person name="McQuiston J.R."/>
        </authorList>
    </citation>
    <scope>NUCLEOTIDE SEQUENCE [LARGE SCALE GENOMIC DNA]</scope>
    <source>
        <strain evidence="2 3">H5569</strain>
    </source>
</reference>
<gene>
    <name evidence="2" type="ORF">AY555_00775</name>
</gene>
<dbReference type="Pfam" id="PF00903">
    <property type="entry name" value="Glyoxalase"/>
    <property type="match status" value="1"/>
</dbReference>
<dbReference type="SUPFAM" id="SSF54593">
    <property type="entry name" value="Glyoxalase/Bleomycin resistance protein/Dihydroxybiphenyl dioxygenase"/>
    <property type="match status" value="1"/>
</dbReference>
<evidence type="ECO:0000313" key="2">
    <source>
        <dbReference type="EMBL" id="AMW33948.1"/>
    </source>
</evidence>
<organism evidence="2 3">
    <name type="scientific">Haematospirillum jordaniae</name>
    <dbReference type="NCBI Taxonomy" id="1549855"/>
    <lineage>
        <taxon>Bacteria</taxon>
        <taxon>Pseudomonadati</taxon>
        <taxon>Pseudomonadota</taxon>
        <taxon>Alphaproteobacteria</taxon>
        <taxon>Rhodospirillales</taxon>
        <taxon>Novispirillaceae</taxon>
        <taxon>Haematospirillum</taxon>
    </lineage>
</organism>
<dbReference type="AlphaFoldDB" id="A0A143DCV4"/>
<evidence type="ECO:0000313" key="3">
    <source>
        <dbReference type="Proteomes" id="UP000076066"/>
    </source>
</evidence>
<dbReference type="GeneID" id="53315690"/>
<dbReference type="InterPro" id="IPR052164">
    <property type="entry name" value="Anthracycline_SecMetBiosynth"/>
</dbReference>
<dbReference type="CDD" id="cd07247">
    <property type="entry name" value="SgaA_N_like"/>
    <property type="match status" value="1"/>
</dbReference>
<accession>A0A143DCV4</accession>
<evidence type="ECO:0000259" key="1">
    <source>
        <dbReference type="PROSITE" id="PS51819"/>
    </source>
</evidence>
<keyword evidence="3" id="KW-1185">Reference proteome</keyword>
<dbReference type="Gene3D" id="3.10.180.10">
    <property type="entry name" value="2,3-Dihydroxybiphenyl 1,2-Dioxygenase, domain 1"/>
    <property type="match status" value="1"/>
</dbReference>
<dbReference type="Proteomes" id="UP000076066">
    <property type="component" value="Chromosome"/>
</dbReference>
<dbReference type="RefSeq" id="WP_066132136.1">
    <property type="nucleotide sequence ID" value="NZ_CP014525.1"/>
</dbReference>
<dbReference type="InterPro" id="IPR004360">
    <property type="entry name" value="Glyas_Fos-R_dOase_dom"/>
</dbReference>
<dbReference type="InterPro" id="IPR037523">
    <property type="entry name" value="VOC_core"/>
</dbReference>
<feature type="domain" description="VOC" evidence="1">
    <location>
        <begin position="3"/>
        <end position="122"/>
    </location>
</feature>